<evidence type="ECO:0000256" key="4">
    <source>
        <dbReference type="ARBA" id="ARBA00023040"/>
    </source>
</evidence>
<protein>
    <recommendedName>
        <fullName evidence="10">G-protein coupled receptors family 1 profile domain-containing protein</fullName>
    </recommendedName>
</protein>
<evidence type="ECO:0000256" key="1">
    <source>
        <dbReference type="ARBA" id="ARBA00004141"/>
    </source>
</evidence>
<evidence type="ECO:0000256" key="5">
    <source>
        <dbReference type="ARBA" id="ARBA00023136"/>
    </source>
</evidence>
<organism evidence="11 12">
    <name type="scientific">Pocillopora meandrina</name>
    <dbReference type="NCBI Taxonomy" id="46732"/>
    <lineage>
        <taxon>Eukaryota</taxon>
        <taxon>Metazoa</taxon>
        <taxon>Cnidaria</taxon>
        <taxon>Anthozoa</taxon>
        <taxon>Hexacorallia</taxon>
        <taxon>Scleractinia</taxon>
        <taxon>Astrocoeniina</taxon>
        <taxon>Pocilloporidae</taxon>
        <taxon>Pocillopora</taxon>
    </lineage>
</organism>
<feature type="transmembrane region" description="Helical" evidence="9">
    <location>
        <begin position="176"/>
        <end position="199"/>
    </location>
</feature>
<feature type="domain" description="G-protein coupled receptors family 1 profile" evidence="10">
    <location>
        <begin position="30"/>
        <end position="291"/>
    </location>
</feature>
<evidence type="ECO:0000259" key="10">
    <source>
        <dbReference type="PROSITE" id="PS50262"/>
    </source>
</evidence>
<gene>
    <name evidence="11" type="ORF">PMEA_00005919</name>
</gene>
<dbReference type="GO" id="GO:0004930">
    <property type="term" value="F:G protein-coupled receptor activity"/>
    <property type="evidence" value="ECO:0007669"/>
    <property type="project" value="UniProtKB-KW"/>
</dbReference>
<evidence type="ECO:0000313" key="11">
    <source>
        <dbReference type="EMBL" id="CAH3113890.1"/>
    </source>
</evidence>
<keyword evidence="2 8" id="KW-0812">Transmembrane</keyword>
<evidence type="ECO:0000256" key="6">
    <source>
        <dbReference type="ARBA" id="ARBA00023170"/>
    </source>
</evidence>
<feature type="transmembrane region" description="Helical" evidence="9">
    <location>
        <begin position="20"/>
        <end position="38"/>
    </location>
</feature>
<dbReference type="InterPro" id="IPR017452">
    <property type="entry name" value="GPCR_Rhodpsn_7TM"/>
</dbReference>
<dbReference type="InterPro" id="IPR000276">
    <property type="entry name" value="GPCR_Rhodpsn"/>
</dbReference>
<dbReference type="Gene3D" id="1.20.1070.10">
    <property type="entry name" value="Rhodopsin 7-helix transmembrane proteins"/>
    <property type="match status" value="1"/>
</dbReference>
<dbReference type="InterPro" id="IPR050125">
    <property type="entry name" value="GPCR_opsins"/>
</dbReference>
<reference evidence="11 12" key="1">
    <citation type="submission" date="2022-05" db="EMBL/GenBank/DDBJ databases">
        <authorList>
            <consortium name="Genoscope - CEA"/>
            <person name="William W."/>
        </authorList>
    </citation>
    <scope>NUCLEOTIDE SEQUENCE [LARGE SCALE GENOMIC DNA]</scope>
</reference>
<dbReference type="PROSITE" id="PS00237">
    <property type="entry name" value="G_PROTEIN_RECEP_F1_1"/>
    <property type="match status" value="1"/>
</dbReference>
<evidence type="ECO:0000256" key="9">
    <source>
        <dbReference type="SAM" id="Phobius"/>
    </source>
</evidence>
<evidence type="ECO:0000256" key="7">
    <source>
        <dbReference type="ARBA" id="ARBA00023224"/>
    </source>
</evidence>
<dbReference type="Pfam" id="PF00001">
    <property type="entry name" value="7tm_1"/>
    <property type="match status" value="1"/>
</dbReference>
<dbReference type="PRINTS" id="PR00237">
    <property type="entry name" value="GPCRRHODOPSN"/>
</dbReference>
<name>A0AAU9WGK3_9CNID</name>
<feature type="transmembrane region" description="Helical" evidence="9">
    <location>
        <begin position="265"/>
        <end position="282"/>
    </location>
</feature>
<comment type="caution">
    <text evidence="11">The sequence shown here is derived from an EMBL/GenBank/DDBJ whole genome shotgun (WGS) entry which is preliminary data.</text>
</comment>
<feature type="transmembrane region" description="Helical" evidence="9">
    <location>
        <begin position="88"/>
        <end position="109"/>
    </location>
</feature>
<sequence>MARSLLQRGWLQITLESFPMVIVMLIAFLGNALVLWAVKRNPRLRTTPNYYITALALTDVLMSFLVMPLSLSVLIAGRWPYSEASCSYHGYTATTLGSASLFILTLTSVNRYFKVVRPNLYREYFKVKPVLTSLSLAWLAAFVWPIYFLLKGNFRYHPGKFCCIYDLDDVSVAEGLALNMTFALFTFSIISSSYFRIFLTIRKHKANLNNRSNNSPRVSAKDLNITRLLFIVVVFYVLCWFPVLIVDTTELFTGKYTFPRQVYQLYSYMVGVNSAAFFNREFKTEFNRIVRLGNRKNNVILPR</sequence>
<comment type="similarity">
    <text evidence="8">Belongs to the G-protein coupled receptor 1 family.</text>
</comment>
<dbReference type="PROSITE" id="PS50262">
    <property type="entry name" value="G_PROTEIN_RECEP_F1_2"/>
    <property type="match status" value="1"/>
</dbReference>
<dbReference type="SUPFAM" id="SSF81321">
    <property type="entry name" value="Family A G protein-coupled receptor-like"/>
    <property type="match status" value="1"/>
</dbReference>
<evidence type="ECO:0000256" key="2">
    <source>
        <dbReference type="ARBA" id="ARBA00022692"/>
    </source>
</evidence>
<dbReference type="EMBL" id="CALNXJ010000014">
    <property type="protein sequence ID" value="CAH3113890.1"/>
    <property type="molecule type" value="Genomic_DNA"/>
</dbReference>
<keyword evidence="6 8" id="KW-0675">Receptor</keyword>
<accession>A0AAU9WGK3</accession>
<keyword evidence="12" id="KW-1185">Reference proteome</keyword>
<feature type="transmembrane region" description="Helical" evidence="9">
    <location>
        <begin position="130"/>
        <end position="150"/>
    </location>
</feature>
<feature type="transmembrane region" description="Helical" evidence="9">
    <location>
        <begin position="50"/>
        <end position="76"/>
    </location>
</feature>
<keyword evidence="7 8" id="KW-0807">Transducer</keyword>
<keyword evidence="4 8" id="KW-0297">G-protein coupled receptor</keyword>
<evidence type="ECO:0000256" key="3">
    <source>
        <dbReference type="ARBA" id="ARBA00022989"/>
    </source>
</evidence>
<dbReference type="AlphaFoldDB" id="A0AAU9WGK3"/>
<feature type="transmembrane region" description="Helical" evidence="9">
    <location>
        <begin position="225"/>
        <end position="245"/>
    </location>
</feature>
<dbReference type="Proteomes" id="UP001159428">
    <property type="component" value="Unassembled WGS sequence"/>
</dbReference>
<keyword evidence="5 9" id="KW-0472">Membrane</keyword>
<comment type="subcellular location">
    <subcellularLocation>
        <location evidence="1">Membrane</location>
        <topology evidence="1">Multi-pass membrane protein</topology>
    </subcellularLocation>
</comment>
<evidence type="ECO:0000313" key="12">
    <source>
        <dbReference type="Proteomes" id="UP001159428"/>
    </source>
</evidence>
<keyword evidence="3 9" id="KW-1133">Transmembrane helix</keyword>
<proteinExistence type="inferred from homology"/>
<dbReference type="PANTHER" id="PTHR24240">
    <property type="entry name" value="OPSIN"/>
    <property type="match status" value="1"/>
</dbReference>
<dbReference type="CDD" id="cd00637">
    <property type="entry name" value="7tm_classA_rhodopsin-like"/>
    <property type="match status" value="1"/>
</dbReference>
<dbReference type="GO" id="GO:0016020">
    <property type="term" value="C:membrane"/>
    <property type="evidence" value="ECO:0007669"/>
    <property type="project" value="UniProtKB-SubCell"/>
</dbReference>
<evidence type="ECO:0000256" key="8">
    <source>
        <dbReference type="RuleBase" id="RU000688"/>
    </source>
</evidence>